<sequence>MPVPRPHHLPRPHPSLQELRRPAQTPLNLLPRTGGAGVLSWLTSRKEPGSRKSRRSTTAARPSSTSPKAAVRRHPLGGRLAPPPRWGVCLRGGSLHYGPQVRETQLRAQAHLQSPGSHGGAPQWLRVDMALREQGDWLRPCPREVPSTELSSRTPPPPPPPPPPSSALRNGHLHSLDDFESKFQFHPVDDFPPPEDFKPFPRIYPSKAGRENPKPPGVRTHMR</sequence>
<protein>
    <recommendedName>
        <fullName evidence="4">WAS/WASL interacting protein family member 3</fullName>
    </recommendedName>
</protein>
<accession>A0A9D3M794</accession>
<feature type="region of interest" description="Disordered" evidence="1">
    <location>
        <begin position="139"/>
        <end position="223"/>
    </location>
</feature>
<organism evidence="2 3">
    <name type="scientific">Anguilla anguilla</name>
    <name type="common">European freshwater eel</name>
    <name type="synonym">Muraena anguilla</name>
    <dbReference type="NCBI Taxonomy" id="7936"/>
    <lineage>
        <taxon>Eukaryota</taxon>
        <taxon>Metazoa</taxon>
        <taxon>Chordata</taxon>
        <taxon>Craniata</taxon>
        <taxon>Vertebrata</taxon>
        <taxon>Euteleostomi</taxon>
        <taxon>Actinopterygii</taxon>
        <taxon>Neopterygii</taxon>
        <taxon>Teleostei</taxon>
        <taxon>Anguilliformes</taxon>
        <taxon>Anguillidae</taxon>
        <taxon>Anguilla</taxon>
    </lineage>
</organism>
<dbReference type="EMBL" id="JAFIRN010000009">
    <property type="protein sequence ID" value="KAG5843114.1"/>
    <property type="molecule type" value="Genomic_DNA"/>
</dbReference>
<dbReference type="AlphaFoldDB" id="A0A9D3M794"/>
<dbReference type="Proteomes" id="UP001044222">
    <property type="component" value="Chromosome 9"/>
</dbReference>
<evidence type="ECO:0000256" key="1">
    <source>
        <dbReference type="SAM" id="MobiDB-lite"/>
    </source>
</evidence>
<feature type="compositionally biased region" description="Low complexity" evidence="1">
    <location>
        <begin position="56"/>
        <end position="69"/>
    </location>
</feature>
<evidence type="ECO:0000313" key="2">
    <source>
        <dbReference type="EMBL" id="KAG5843114.1"/>
    </source>
</evidence>
<keyword evidence="3" id="KW-1185">Reference proteome</keyword>
<reference evidence="2" key="1">
    <citation type="submission" date="2021-01" db="EMBL/GenBank/DDBJ databases">
        <title>A chromosome-scale assembly of European eel, Anguilla anguilla.</title>
        <authorList>
            <person name="Henkel C."/>
            <person name="Jong-Raadsen S.A."/>
            <person name="Dufour S."/>
            <person name="Weltzien F.-A."/>
            <person name="Palstra A.P."/>
            <person name="Pelster B."/>
            <person name="Spaink H.P."/>
            <person name="Van Den Thillart G.E."/>
            <person name="Jansen H."/>
            <person name="Zahm M."/>
            <person name="Klopp C."/>
            <person name="Cedric C."/>
            <person name="Louis A."/>
            <person name="Berthelot C."/>
            <person name="Parey E."/>
            <person name="Roest Crollius H."/>
            <person name="Montfort J."/>
            <person name="Robinson-Rechavi M."/>
            <person name="Bucao C."/>
            <person name="Bouchez O."/>
            <person name="Gislard M."/>
            <person name="Lluch J."/>
            <person name="Milhes M."/>
            <person name="Lampietro C."/>
            <person name="Lopez Roques C."/>
            <person name="Donnadieu C."/>
            <person name="Braasch I."/>
            <person name="Desvignes T."/>
            <person name="Postlethwait J."/>
            <person name="Bobe J."/>
            <person name="Guiguen Y."/>
            <person name="Dirks R."/>
        </authorList>
    </citation>
    <scope>NUCLEOTIDE SEQUENCE</scope>
    <source>
        <strain evidence="2">Tag_6206</strain>
        <tissue evidence="2">Liver</tissue>
    </source>
</reference>
<feature type="region of interest" description="Disordered" evidence="1">
    <location>
        <begin position="1"/>
        <end position="85"/>
    </location>
</feature>
<evidence type="ECO:0008006" key="4">
    <source>
        <dbReference type="Google" id="ProtNLM"/>
    </source>
</evidence>
<feature type="compositionally biased region" description="Pro residues" evidence="1">
    <location>
        <begin position="154"/>
        <end position="165"/>
    </location>
</feature>
<feature type="compositionally biased region" description="Basic and acidic residues" evidence="1">
    <location>
        <begin position="174"/>
        <end position="199"/>
    </location>
</feature>
<comment type="caution">
    <text evidence="2">The sequence shown here is derived from an EMBL/GenBank/DDBJ whole genome shotgun (WGS) entry which is preliminary data.</text>
</comment>
<proteinExistence type="predicted"/>
<gene>
    <name evidence="2" type="ORF">ANANG_G00185050</name>
</gene>
<feature type="compositionally biased region" description="Basic residues" evidence="1">
    <location>
        <begin position="1"/>
        <end position="11"/>
    </location>
</feature>
<evidence type="ECO:0000313" key="3">
    <source>
        <dbReference type="Proteomes" id="UP001044222"/>
    </source>
</evidence>
<name>A0A9D3M794_ANGAN</name>